<gene>
    <name evidence="1" type="ORF">S40285_09804</name>
</gene>
<dbReference type="EMBL" id="KL659601">
    <property type="protein sequence ID" value="KFA69233.1"/>
    <property type="molecule type" value="Genomic_DNA"/>
</dbReference>
<accession>A0A084QZ48</accession>
<organism evidence="1 2">
    <name type="scientific">Stachybotrys chlorohalonatus (strain IBT 40285)</name>
    <dbReference type="NCBI Taxonomy" id="1283841"/>
    <lineage>
        <taxon>Eukaryota</taxon>
        <taxon>Fungi</taxon>
        <taxon>Dikarya</taxon>
        <taxon>Ascomycota</taxon>
        <taxon>Pezizomycotina</taxon>
        <taxon>Sordariomycetes</taxon>
        <taxon>Hypocreomycetidae</taxon>
        <taxon>Hypocreales</taxon>
        <taxon>Stachybotryaceae</taxon>
        <taxon>Stachybotrys</taxon>
    </lineage>
</organism>
<name>A0A084QZ48_STAC4</name>
<sequence length="69" mass="7081">MPSPTPGLAGLVGHASHAMDMEPHKACMDKAAAGSSSSGARGFLTGLGKAWHGMAWPKVRGDRANLEIP</sequence>
<keyword evidence="2" id="KW-1185">Reference proteome</keyword>
<protein>
    <submittedName>
        <fullName evidence="1">Uncharacterized protein</fullName>
    </submittedName>
</protein>
<dbReference type="InParanoid" id="A0A084QZ48"/>
<reference evidence="1 2" key="1">
    <citation type="journal article" date="2014" name="BMC Genomics">
        <title>Comparative genome sequencing reveals chemotype-specific gene clusters in the toxigenic black mold Stachybotrys.</title>
        <authorList>
            <person name="Semeiks J."/>
            <person name="Borek D."/>
            <person name="Otwinowski Z."/>
            <person name="Grishin N.V."/>
        </authorList>
    </citation>
    <scope>NUCLEOTIDE SEQUENCE [LARGE SCALE GENOMIC DNA]</scope>
    <source>
        <strain evidence="1 2">IBT 40285</strain>
    </source>
</reference>
<dbReference type="Proteomes" id="UP000028524">
    <property type="component" value="Unassembled WGS sequence"/>
</dbReference>
<evidence type="ECO:0000313" key="1">
    <source>
        <dbReference type="EMBL" id="KFA69233.1"/>
    </source>
</evidence>
<proteinExistence type="predicted"/>
<evidence type="ECO:0000313" key="2">
    <source>
        <dbReference type="Proteomes" id="UP000028524"/>
    </source>
</evidence>
<dbReference type="AlphaFoldDB" id="A0A084QZ48"/>
<dbReference type="HOGENOM" id="CLU_2777585_0_0_1"/>